<proteinExistence type="predicted"/>
<evidence type="ECO:0000256" key="2">
    <source>
        <dbReference type="SAM" id="Phobius"/>
    </source>
</evidence>
<protein>
    <submittedName>
        <fullName evidence="3">Unannotated protein</fullName>
    </submittedName>
</protein>
<keyword evidence="2" id="KW-0812">Transmembrane</keyword>
<feature type="transmembrane region" description="Helical" evidence="2">
    <location>
        <begin position="67"/>
        <end position="84"/>
    </location>
</feature>
<dbReference type="AlphaFoldDB" id="A0A6J7S364"/>
<evidence type="ECO:0000313" key="3">
    <source>
        <dbReference type="EMBL" id="CAB5035449.1"/>
    </source>
</evidence>
<feature type="transmembrane region" description="Helical" evidence="2">
    <location>
        <begin position="126"/>
        <end position="146"/>
    </location>
</feature>
<feature type="compositionally biased region" description="Basic and acidic residues" evidence="1">
    <location>
        <begin position="183"/>
        <end position="193"/>
    </location>
</feature>
<sequence length="193" mass="20234">MRNHPLLGPLLGIIGAIALFVVSLMTWYQVDLSKISVGAKFAAQYAKQADLATSANAWEPWGFGSDIVMLAVIVGAIGLGVMLASGGTRAVGLAAALLAVGVVGTLLILLHILSGPQPTEIVDVQPISWLGALSAIVIMVGGYLSFDYAQHSAPLQPQKATQAKAKTTRAQQRSPRPAPQPDRGGHWDDADFD</sequence>
<accession>A0A6J7S364</accession>
<keyword evidence="2" id="KW-1133">Transmembrane helix</keyword>
<feature type="region of interest" description="Disordered" evidence="1">
    <location>
        <begin position="155"/>
        <end position="193"/>
    </location>
</feature>
<organism evidence="3">
    <name type="scientific">freshwater metagenome</name>
    <dbReference type="NCBI Taxonomy" id="449393"/>
    <lineage>
        <taxon>unclassified sequences</taxon>
        <taxon>metagenomes</taxon>
        <taxon>ecological metagenomes</taxon>
    </lineage>
</organism>
<feature type="transmembrane region" description="Helical" evidence="2">
    <location>
        <begin position="7"/>
        <end position="28"/>
    </location>
</feature>
<feature type="transmembrane region" description="Helical" evidence="2">
    <location>
        <begin position="91"/>
        <end position="114"/>
    </location>
</feature>
<dbReference type="EMBL" id="CAFBPX010000134">
    <property type="protein sequence ID" value="CAB5035449.1"/>
    <property type="molecule type" value="Genomic_DNA"/>
</dbReference>
<gene>
    <name evidence="3" type="ORF">UFOPK4175_00804</name>
</gene>
<evidence type="ECO:0000256" key="1">
    <source>
        <dbReference type="SAM" id="MobiDB-lite"/>
    </source>
</evidence>
<feature type="compositionally biased region" description="Low complexity" evidence="1">
    <location>
        <begin position="158"/>
        <end position="175"/>
    </location>
</feature>
<name>A0A6J7S364_9ZZZZ</name>
<reference evidence="3" key="1">
    <citation type="submission" date="2020-05" db="EMBL/GenBank/DDBJ databases">
        <authorList>
            <person name="Chiriac C."/>
            <person name="Salcher M."/>
            <person name="Ghai R."/>
            <person name="Kavagutti S V."/>
        </authorList>
    </citation>
    <scope>NUCLEOTIDE SEQUENCE</scope>
</reference>
<keyword evidence="2" id="KW-0472">Membrane</keyword>